<sequence>MKSIGIDIGTTTLSFTVTERDTLAVIQNYTIANDSFIQTGNPWERIQDTDVILSRIHPVLNEILDTYSDISAIGITSQMHGIIYTDSDGHAVSPLYTWQDGRGALPEFGGRSICRILSEDIGTKAASGYGLVTHLYNVRKGLVPADASSICTIGDYLGMILTGRKTPLAHISQAAGMGMFDVEKLKFMREKISDTGADPAFLPEVTKIFSVLGNYKGIPVSVSIGDNQASFLGSVTDGTDTVLVNAGTGSQVSVMSGQYIEIPEIETRPLTDSSYLLVGAAVCGGSAYASLEKFFREYAAAAGAPDIAQYDIMKKLLEMHAVKNDAWRVRTTFAGTRSNPEDTGSITGIRTGNFHPAAMIRGVLNGMAEELYELYRLIETGTGTPKTKLIASGNAVRKNPAFQKILEERFRMPLTLVQNEEEAAYGASLCALYSSGQLS</sequence>
<evidence type="ECO:0000313" key="7">
    <source>
        <dbReference type="Proteomes" id="UP000823895"/>
    </source>
</evidence>
<evidence type="ECO:0000256" key="1">
    <source>
        <dbReference type="ARBA" id="ARBA00009156"/>
    </source>
</evidence>
<dbReference type="SUPFAM" id="SSF53067">
    <property type="entry name" value="Actin-like ATPase domain"/>
    <property type="match status" value="2"/>
</dbReference>
<feature type="domain" description="Carbohydrate kinase FGGY N-terminal" evidence="4">
    <location>
        <begin position="4"/>
        <end position="233"/>
    </location>
</feature>
<dbReference type="Pfam" id="PF00370">
    <property type="entry name" value="FGGY_N"/>
    <property type="match status" value="1"/>
</dbReference>
<name>A0A9D2P2D6_9FIRM</name>
<evidence type="ECO:0000259" key="5">
    <source>
        <dbReference type="Pfam" id="PF02782"/>
    </source>
</evidence>
<evidence type="ECO:0008006" key="8">
    <source>
        <dbReference type="Google" id="ProtNLM"/>
    </source>
</evidence>
<dbReference type="InterPro" id="IPR018484">
    <property type="entry name" value="FGGY_N"/>
</dbReference>
<evidence type="ECO:0000313" key="6">
    <source>
        <dbReference type="EMBL" id="HJC42827.1"/>
    </source>
</evidence>
<dbReference type="PIRSF" id="PIRSF000538">
    <property type="entry name" value="GlpK"/>
    <property type="match status" value="1"/>
</dbReference>
<gene>
    <name evidence="6" type="ORF">H9756_03970</name>
</gene>
<dbReference type="GO" id="GO:0016301">
    <property type="term" value="F:kinase activity"/>
    <property type="evidence" value="ECO:0007669"/>
    <property type="project" value="UniProtKB-KW"/>
</dbReference>
<dbReference type="Pfam" id="PF02782">
    <property type="entry name" value="FGGY_C"/>
    <property type="match status" value="1"/>
</dbReference>
<comment type="similarity">
    <text evidence="1">Belongs to the FGGY kinase family.</text>
</comment>
<reference evidence="6" key="1">
    <citation type="journal article" date="2021" name="PeerJ">
        <title>Extensive microbial diversity within the chicken gut microbiome revealed by metagenomics and culture.</title>
        <authorList>
            <person name="Gilroy R."/>
            <person name="Ravi A."/>
            <person name="Getino M."/>
            <person name="Pursley I."/>
            <person name="Horton D.L."/>
            <person name="Alikhan N.F."/>
            <person name="Baker D."/>
            <person name="Gharbi K."/>
            <person name="Hall N."/>
            <person name="Watson M."/>
            <person name="Adriaenssens E.M."/>
            <person name="Foster-Nyarko E."/>
            <person name="Jarju S."/>
            <person name="Secka A."/>
            <person name="Antonio M."/>
            <person name="Oren A."/>
            <person name="Chaudhuri R.R."/>
            <person name="La Ragione R."/>
            <person name="Hildebrand F."/>
            <person name="Pallen M.J."/>
        </authorList>
    </citation>
    <scope>NUCLEOTIDE SEQUENCE</scope>
    <source>
        <strain evidence="6">CHK165-2605</strain>
    </source>
</reference>
<dbReference type="GO" id="GO:0005975">
    <property type="term" value="P:carbohydrate metabolic process"/>
    <property type="evidence" value="ECO:0007669"/>
    <property type="project" value="InterPro"/>
</dbReference>
<keyword evidence="2" id="KW-0808">Transferase</keyword>
<dbReference type="EMBL" id="DWWI01000082">
    <property type="protein sequence ID" value="HJC42827.1"/>
    <property type="molecule type" value="Genomic_DNA"/>
</dbReference>
<dbReference type="Proteomes" id="UP000823895">
    <property type="component" value="Unassembled WGS sequence"/>
</dbReference>
<proteinExistence type="inferred from homology"/>
<protein>
    <recommendedName>
        <fullName evidence="8">Glycerol kinase</fullName>
    </recommendedName>
</protein>
<dbReference type="PANTHER" id="PTHR43095">
    <property type="entry name" value="SUGAR KINASE"/>
    <property type="match status" value="1"/>
</dbReference>
<comment type="caution">
    <text evidence="6">The sequence shown here is derived from an EMBL/GenBank/DDBJ whole genome shotgun (WGS) entry which is preliminary data.</text>
</comment>
<keyword evidence="3" id="KW-0418">Kinase</keyword>
<evidence type="ECO:0000259" key="4">
    <source>
        <dbReference type="Pfam" id="PF00370"/>
    </source>
</evidence>
<reference evidence="6" key="2">
    <citation type="submission" date="2021-04" db="EMBL/GenBank/DDBJ databases">
        <authorList>
            <person name="Gilroy R."/>
        </authorList>
    </citation>
    <scope>NUCLEOTIDE SEQUENCE</scope>
    <source>
        <strain evidence="6">CHK165-2605</strain>
    </source>
</reference>
<dbReference type="InterPro" id="IPR050406">
    <property type="entry name" value="FGGY_Carb_Kinase"/>
</dbReference>
<dbReference type="AlphaFoldDB" id="A0A9D2P2D6"/>
<dbReference type="InterPro" id="IPR018485">
    <property type="entry name" value="FGGY_C"/>
</dbReference>
<dbReference type="InterPro" id="IPR000577">
    <property type="entry name" value="Carb_kinase_FGGY"/>
</dbReference>
<evidence type="ECO:0000256" key="2">
    <source>
        <dbReference type="ARBA" id="ARBA00022679"/>
    </source>
</evidence>
<evidence type="ECO:0000256" key="3">
    <source>
        <dbReference type="ARBA" id="ARBA00022777"/>
    </source>
</evidence>
<dbReference type="InterPro" id="IPR043129">
    <property type="entry name" value="ATPase_NBD"/>
</dbReference>
<dbReference type="Gene3D" id="3.30.420.40">
    <property type="match status" value="2"/>
</dbReference>
<accession>A0A9D2P2D6</accession>
<dbReference type="CDD" id="cd07777">
    <property type="entry name" value="ASKHA_NBD_FGGY_SHK"/>
    <property type="match status" value="1"/>
</dbReference>
<feature type="domain" description="Carbohydrate kinase FGGY C-terminal" evidence="5">
    <location>
        <begin position="244"/>
        <end position="434"/>
    </location>
</feature>
<organism evidence="6 7">
    <name type="scientific">Candidatus Mediterraneibacter gallistercoris</name>
    <dbReference type="NCBI Taxonomy" id="2838671"/>
    <lineage>
        <taxon>Bacteria</taxon>
        <taxon>Bacillati</taxon>
        <taxon>Bacillota</taxon>
        <taxon>Clostridia</taxon>
        <taxon>Lachnospirales</taxon>
        <taxon>Lachnospiraceae</taxon>
        <taxon>Mediterraneibacter</taxon>
    </lineage>
</organism>